<dbReference type="PANTHER" id="PTHR23248:SF4">
    <property type="entry name" value="PHOSPHOLIPID SCRAMBLASE"/>
    <property type="match status" value="1"/>
</dbReference>
<reference evidence="4" key="1">
    <citation type="submission" date="2025-08" db="UniProtKB">
        <authorList>
            <consortium name="RefSeq"/>
        </authorList>
    </citation>
    <scope>IDENTIFICATION</scope>
</reference>
<evidence type="ECO:0000256" key="2">
    <source>
        <dbReference type="RuleBase" id="RU363116"/>
    </source>
</evidence>
<sequence>MMMQAAPIPVPVATRYTEIEKPEPLVDIEAEPGALTREATPEPHILHDLTVVDRLLITKRLRVKNVLFLRGKKNRFFVRTPDQNLIYTIEEENRQVLGVCKNLFNWWVGYFCYGLRPLQLRVINSQGAEVMRIHRPYSCTSRVLPCQLQRLQVYSPPGQLIGSVEQQWTAIKPTYLVKNDNGDHVFWIRGPYITLSCFRDVQFQIVRADGAAVGATCKRWQGLTHALFFAPVTDKFGVAFEKDLSVEQKALLLAATLLMDYMYYDA</sequence>
<protein>
    <recommendedName>
        <fullName evidence="2">Phospholipid scramblase</fullName>
    </recommendedName>
</protein>
<dbReference type="GO" id="GO:0017128">
    <property type="term" value="F:phospholipid scramblase activity"/>
    <property type="evidence" value="ECO:0007669"/>
    <property type="project" value="InterPro"/>
</dbReference>
<dbReference type="OrthoDB" id="191150at2759"/>
<dbReference type="PANTHER" id="PTHR23248">
    <property type="entry name" value="PHOSPHOLIPID SCRAMBLASE-RELATED"/>
    <property type="match status" value="1"/>
</dbReference>
<evidence type="ECO:0000313" key="3">
    <source>
        <dbReference type="Proteomes" id="UP000322000"/>
    </source>
</evidence>
<keyword evidence="2" id="KW-0449">Lipoprotein</keyword>
<keyword evidence="2" id="KW-0564">Palmitate</keyword>
<dbReference type="InterPro" id="IPR005552">
    <property type="entry name" value="Scramblase"/>
</dbReference>
<dbReference type="Pfam" id="PF03803">
    <property type="entry name" value="Scramblase"/>
    <property type="match status" value="1"/>
</dbReference>
<dbReference type="KEGG" id="tnl:113495894"/>
<keyword evidence="3" id="KW-1185">Reference proteome</keyword>
<dbReference type="AlphaFoldDB" id="A0A7E5VQZ0"/>
<name>A0A7E5VQZ0_TRINI</name>
<evidence type="ECO:0000256" key="1">
    <source>
        <dbReference type="ARBA" id="ARBA00005350"/>
    </source>
</evidence>
<comment type="similarity">
    <text evidence="1 2">Belongs to the phospholipid scramblase family.</text>
</comment>
<comment type="cofactor">
    <cofactor evidence="2">
        <name>Ca(2+)</name>
        <dbReference type="ChEBI" id="CHEBI:29108"/>
    </cofactor>
</comment>
<comment type="function">
    <text evidence="2">May mediate accelerated ATP-independent bidirectional transbilayer migration of phospholipids upon binding calcium ions that results in a loss of phospholipid asymmetry in the plasma membrane.</text>
</comment>
<gene>
    <name evidence="4" type="primary">LOC113495894</name>
</gene>
<dbReference type="InParanoid" id="A0A7E5VQZ0"/>
<dbReference type="Proteomes" id="UP000322000">
    <property type="component" value="Chromosome 7"/>
</dbReference>
<proteinExistence type="inferred from homology"/>
<accession>A0A7E5VQZ0</accession>
<dbReference type="RefSeq" id="XP_026730694.1">
    <property type="nucleotide sequence ID" value="XM_026874893.1"/>
</dbReference>
<evidence type="ECO:0000313" key="4">
    <source>
        <dbReference type="RefSeq" id="XP_026730694.1"/>
    </source>
</evidence>
<dbReference type="InterPro" id="IPR025659">
    <property type="entry name" value="Tubby-like_C"/>
</dbReference>
<dbReference type="GO" id="GO:0005886">
    <property type="term" value="C:plasma membrane"/>
    <property type="evidence" value="ECO:0007669"/>
    <property type="project" value="TreeGrafter"/>
</dbReference>
<keyword evidence="2" id="KW-0106">Calcium</keyword>
<organism evidence="3 4">
    <name type="scientific">Trichoplusia ni</name>
    <name type="common">Cabbage looper</name>
    <dbReference type="NCBI Taxonomy" id="7111"/>
    <lineage>
        <taxon>Eukaryota</taxon>
        <taxon>Metazoa</taxon>
        <taxon>Ecdysozoa</taxon>
        <taxon>Arthropoda</taxon>
        <taxon>Hexapoda</taxon>
        <taxon>Insecta</taxon>
        <taxon>Pterygota</taxon>
        <taxon>Neoptera</taxon>
        <taxon>Endopterygota</taxon>
        <taxon>Lepidoptera</taxon>
        <taxon>Glossata</taxon>
        <taxon>Ditrysia</taxon>
        <taxon>Noctuoidea</taxon>
        <taxon>Noctuidae</taxon>
        <taxon>Plusiinae</taxon>
        <taxon>Trichoplusia</taxon>
    </lineage>
</organism>
<dbReference type="SUPFAM" id="SSF54518">
    <property type="entry name" value="Tubby C-terminal domain-like"/>
    <property type="match status" value="1"/>
</dbReference>
<dbReference type="GeneID" id="113495894"/>